<name>A0A1H2LSZ0_9ACTN</name>
<dbReference type="STRING" id="158898.SAMN04488548_136792"/>
<organism evidence="1 2">
    <name type="scientific">Gordonia westfalica</name>
    <dbReference type="NCBI Taxonomy" id="158898"/>
    <lineage>
        <taxon>Bacteria</taxon>
        <taxon>Bacillati</taxon>
        <taxon>Actinomycetota</taxon>
        <taxon>Actinomycetes</taxon>
        <taxon>Mycobacteriales</taxon>
        <taxon>Gordoniaceae</taxon>
        <taxon>Gordonia</taxon>
    </lineage>
</organism>
<reference evidence="1 2" key="1">
    <citation type="submission" date="2016-10" db="EMBL/GenBank/DDBJ databases">
        <authorList>
            <person name="de Groot N.N."/>
        </authorList>
    </citation>
    <scope>NUCLEOTIDE SEQUENCE [LARGE SCALE GENOMIC DNA]</scope>
    <source>
        <strain evidence="1 2">DSM 44215</strain>
    </source>
</reference>
<dbReference type="AlphaFoldDB" id="A0A1H2LSZ0"/>
<sequence>MGQPLSGRTVSIRPHIASAPGFINSSVHSAAAGRQSAIRSDQTGWLLLGVERRFMFHMWVPLHARR</sequence>
<accession>A0A1H2LSZ0</accession>
<evidence type="ECO:0000313" key="2">
    <source>
        <dbReference type="Proteomes" id="UP000183180"/>
    </source>
</evidence>
<dbReference type="Proteomes" id="UP000183180">
    <property type="component" value="Unassembled WGS sequence"/>
</dbReference>
<protein>
    <submittedName>
        <fullName evidence="1">Uncharacterized protein</fullName>
    </submittedName>
</protein>
<proteinExistence type="predicted"/>
<evidence type="ECO:0000313" key="1">
    <source>
        <dbReference type="EMBL" id="SDU83865.1"/>
    </source>
</evidence>
<gene>
    <name evidence="1" type="ORF">SAMN04488548_136792</name>
</gene>
<dbReference type="EMBL" id="FNLM01000036">
    <property type="protein sequence ID" value="SDU83865.1"/>
    <property type="molecule type" value="Genomic_DNA"/>
</dbReference>